<reference evidence="3 4" key="1">
    <citation type="journal article" date="2021" name="Commun. Biol.">
        <title>The genome of Shorea leprosula (Dipterocarpaceae) highlights the ecological relevance of drought in aseasonal tropical rainforests.</title>
        <authorList>
            <person name="Ng K.K.S."/>
            <person name="Kobayashi M.J."/>
            <person name="Fawcett J.A."/>
            <person name="Hatakeyama M."/>
            <person name="Paape T."/>
            <person name="Ng C.H."/>
            <person name="Ang C.C."/>
            <person name="Tnah L.H."/>
            <person name="Lee C.T."/>
            <person name="Nishiyama T."/>
            <person name="Sese J."/>
            <person name="O'Brien M.J."/>
            <person name="Copetti D."/>
            <person name="Mohd Noor M.I."/>
            <person name="Ong R.C."/>
            <person name="Putra M."/>
            <person name="Sireger I.Z."/>
            <person name="Indrioko S."/>
            <person name="Kosugi Y."/>
            <person name="Izuno A."/>
            <person name="Isagi Y."/>
            <person name="Lee S.L."/>
            <person name="Shimizu K.K."/>
        </authorList>
    </citation>
    <scope>NUCLEOTIDE SEQUENCE [LARGE SCALE GENOMIC DNA]</scope>
    <source>
        <strain evidence="3">214</strain>
    </source>
</reference>
<dbReference type="Proteomes" id="UP001054252">
    <property type="component" value="Unassembled WGS sequence"/>
</dbReference>
<sequence>MSSSSEKYFRHDLRVLLLLFLLLLAKASVGGCIRPMVKVRNLQFKFEEELPRAPVPPSGPSACHNTLGPYNEPPQFWQPDDDDDDDTSCP</sequence>
<feature type="region of interest" description="Disordered" evidence="1">
    <location>
        <begin position="51"/>
        <end position="90"/>
    </location>
</feature>
<proteinExistence type="predicted"/>
<dbReference type="EMBL" id="BPVZ01000163">
    <property type="protein sequence ID" value="GKV42905.1"/>
    <property type="molecule type" value="Genomic_DNA"/>
</dbReference>
<feature type="compositionally biased region" description="Acidic residues" evidence="1">
    <location>
        <begin position="79"/>
        <end position="90"/>
    </location>
</feature>
<evidence type="ECO:0000313" key="4">
    <source>
        <dbReference type="Proteomes" id="UP001054252"/>
    </source>
</evidence>
<evidence type="ECO:0000256" key="2">
    <source>
        <dbReference type="SAM" id="SignalP"/>
    </source>
</evidence>
<gene>
    <name evidence="3" type="ORF">SLEP1_g50264</name>
</gene>
<comment type="caution">
    <text evidence="3">The sequence shown here is derived from an EMBL/GenBank/DDBJ whole genome shotgun (WGS) entry which is preliminary data.</text>
</comment>
<evidence type="ECO:0000313" key="3">
    <source>
        <dbReference type="EMBL" id="GKV42905.1"/>
    </source>
</evidence>
<evidence type="ECO:0000256" key="1">
    <source>
        <dbReference type="SAM" id="MobiDB-lite"/>
    </source>
</evidence>
<protein>
    <submittedName>
        <fullName evidence="3">Uncharacterized protein</fullName>
    </submittedName>
</protein>
<keyword evidence="4" id="KW-1185">Reference proteome</keyword>
<keyword evidence="2" id="KW-0732">Signal</keyword>
<feature type="chain" id="PRO_5043876373" evidence="2">
    <location>
        <begin position="28"/>
        <end position="90"/>
    </location>
</feature>
<dbReference type="AlphaFoldDB" id="A0AAV5LZE7"/>
<name>A0AAV5LZE7_9ROSI</name>
<accession>A0AAV5LZE7</accession>
<organism evidence="3 4">
    <name type="scientific">Rubroshorea leprosula</name>
    <dbReference type="NCBI Taxonomy" id="152421"/>
    <lineage>
        <taxon>Eukaryota</taxon>
        <taxon>Viridiplantae</taxon>
        <taxon>Streptophyta</taxon>
        <taxon>Embryophyta</taxon>
        <taxon>Tracheophyta</taxon>
        <taxon>Spermatophyta</taxon>
        <taxon>Magnoliopsida</taxon>
        <taxon>eudicotyledons</taxon>
        <taxon>Gunneridae</taxon>
        <taxon>Pentapetalae</taxon>
        <taxon>rosids</taxon>
        <taxon>malvids</taxon>
        <taxon>Malvales</taxon>
        <taxon>Dipterocarpaceae</taxon>
        <taxon>Rubroshorea</taxon>
    </lineage>
</organism>
<feature type="signal peptide" evidence="2">
    <location>
        <begin position="1"/>
        <end position="27"/>
    </location>
</feature>